<proteinExistence type="inferred from homology"/>
<dbReference type="GO" id="GO:0016491">
    <property type="term" value="F:oxidoreductase activity"/>
    <property type="evidence" value="ECO:0007669"/>
    <property type="project" value="UniProtKB-KW"/>
</dbReference>
<dbReference type="SUPFAM" id="SSF51430">
    <property type="entry name" value="NAD(P)-linked oxidoreductase"/>
    <property type="match status" value="1"/>
</dbReference>
<comment type="similarity">
    <text evidence="1">Belongs to the shaker potassium channel beta subunit family.</text>
</comment>
<evidence type="ECO:0000313" key="5">
    <source>
        <dbReference type="EMBL" id="PZN68743.1"/>
    </source>
</evidence>
<evidence type="ECO:0000256" key="1">
    <source>
        <dbReference type="ARBA" id="ARBA00006515"/>
    </source>
</evidence>
<sequence>MGYRRLGRSGLKVSELSYGTMTFGNPLDPASARELLAVAKDHGINFFDSAQSYSKGKAEQILGDAIKELGWERGSFVVSTKFFRGLADGPNQGRTLNRKYLLGAIDGSLQRLGLDYVDLVYAHRPDPETPIEETVWAFHDIINRGKALYWGTSEWSAEEIRAAWQIAERHHLHKPVVEQPQYNLFTRQRVEREYARLYQDQGLGLTTWGPLSAGLLSGKYRDGIPEDSRAARSTFGRLKERIADTAKREAIEHLSAVADGLQVSLAQLSLAWVLLNPHVSAVITGATKVAQLKGNLGVLEVLPKLTPDVVALIDQAIAGGNDLLAPSS</sequence>
<dbReference type="Gene3D" id="3.20.20.100">
    <property type="entry name" value="NADP-dependent oxidoreductase domain"/>
    <property type="match status" value="1"/>
</dbReference>
<dbReference type="EMBL" id="QJPH01000596">
    <property type="protein sequence ID" value="PZN68743.1"/>
    <property type="molecule type" value="Genomic_DNA"/>
</dbReference>
<keyword evidence="3" id="KW-0560">Oxidoreductase</keyword>
<name>A0A2W4Q904_9GAMM</name>
<dbReference type="PRINTS" id="PR01577">
    <property type="entry name" value="KCNABCHANNEL"/>
</dbReference>
<feature type="domain" description="NADP-dependent oxidoreductase" evidence="4">
    <location>
        <begin position="15"/>
        <end position="317"/>
    </location>
</feature>
<dbReference type="PANTHER" id="PTHR43150">
    <property type="entry name" value="HYPERKINETIC, ISOFORM M"/>
    <property type="match status" value="1"/>
</dbReference>
<dbReference type="InterPro" id="IPR005399">
    <property type="entry name" value="K_chnl_volt-dep_bsu_KCNAB-rel"/>
</dbReference>
<gene>
    <name evidence="5" type="ORF">DM484_30895</name>
</gene>
<evidence type="ECO:0000256" key="2">
    <source>
        <dbReference type="ARBA" id="ARBA00022857"/>
    </source>
</evidence>
<dbReference type="PANTHER" id="PTHR43150:SF2">
    <property type="entry name" value="HYPERKINETIC, ISOFORM M"/>
    <property type="match status" value="1"/>
</dbReference>
<accession>A0A2W4Q904</accession>
<organism evidence="5 6">
    <name type="scientific">Candidatus Methylumidiphilus alinenensis</name>
    <dbReference type="NCBI Taxonomy" id="2202197"/>
    <lineage>
        <taxon>Bacteria</taxon>
        <taxon>Pseudomonadati</taxon>
        <taxon>Pseudomonadota</taxon>
        <taxon>Gammaproteobacteria</taxon>
        <taxon>Methylococcales</taxon>
        <taxon>Candidatus Methylumidiphilus</taxon>
    </lineage>
</organism>
<comment type="caution">
    <text evidence="5">The sequence shown here is derived from an EMBL/GenBank/DDBJ whole genome shotgun (WGS) entry which is preliminary data.</text>
</comment>
<dbReference type="AlphaFoldDB" id="A0A2W4Q904"/>
<keyword evidence="2" id="KW-0521">NADP</keyword>
<dbReference type="InterPro" id="IPR023210">
    <property type="entry name" value="NADP_OxRdtase_dom"/>
</dbReference>
<dbReference type="InterPro" id="IPR036812">
    <property type="entry name" value="NAD(P)_OxRdtase_dom_sf"/>
</dbReference>
<protein>
    <submittedName>
        <fullName evidence="5">Aldo/keto reductase</fullName>
    </submittedName>
</protein>
<evidence type="ECO:0000259" key="4">
    <source>
        <dbReference type="Pfam" id="PF00248"/>
    </source>
</evidence>
<reference evidence="5 6" key="1">
    <citation type="journal article" date="2018" name="Aquat. Microb. Ecol.">
        <title>Gammaproteobacterial methanotrophs dominate.</title>
        <authorList>
            <person name="Rissanen A.J."/>
            <person name="Saarenheimo J."/>
            <person name="Tiirola M."/>
            <person name="Peura S."/>
            <person name="Aalto S.L."/>
            <person name="Karvinen A."/>
            <person name="Nykanen H."/>
        </authorList>
    </citation>
    <scope>NUCLEOTIDE SEQUENCE [LARGE SCALE GENOMIC DNA]</scope>
    <source>
        <strain evidence="5">AMbin10</strain>
    </source>
</reference>
<evidence type="ECO:0000256" key="3">
    <source>
        <dbReference type="ARBA" id="ARBA00023002"/>
    </source>
</evidence>
<dbReference type="Proteomes" id="UP000249396">
    <property type="component" value="Unassembled WGS sequence"/>
</dbReference>
<dbReference type="Pfam" id="PF00248">
    <property type="entry name" value="Aldo_ket_red"/>
    <property type="match status" value="1"/>
</dbReference>
<evidence type="ECO:0000313" key="6">
    <source>
        <dbReference type="Proteomes" id="UP000249396"/>
    </source>
</evidence>